<name>A0ABR5QLV3_9GAMM</name>
<sequence length="105" mass="11596">MRPILGISLVPFLLFWHICKFKEHAWPPDMDPAVKAAGIREAQDAGVREAQAAGVREAQDAGTREAQDAGVRETEDAGVRATESRSTIFPTAKIPQLFYLYTILN</sequence>
<gene>
    <name evidence="2" type="ORF">Lbir_1150</name>
</gene>
<keyword evidence="3" id="KW-1185">Reference proteome</keyword>
<accession>A0ABR5QLV3</accession>
<dbReference type="Proteomes" id="UP000054735">
    <property type="component" value="Unassembled WGS sequence"/>
</dbReference>
<protein>
    <submittedName>
        <fullName evidence="2">Uncharacterized protein</fullName>
    </submittedName>
</protein>
<dbReference type="EMBL" id="LNXT01000014">
    <property type="protein sequence ID" value="KTC73098.1"/>
    <property type="molecule type" value="Genomic_DNA"/>
</dbReference>
<comment type="caution">
    <text evidence="2">The sequence shown here is derived from an EMBL/GenBank/DDBJ whole genome shotgun (WGS) entry which is preliminary data.</text>
</comment>
<organism evidence="2 3">
    <name type="scientific">Legionella birminghamensis</name>
    <dbReference type="NCBI Taxonomy" id="28083"/>
    <lineage>
        <taxon>Bacteria</taxon>
        <taxon>Pseudomonadati</taxon>
        <taxon>Pseudomonadota</taxon>
        <taxon>Gammaproteobacteria</taxon>
        <taxon>Legionellales</taxon>
        <taxon>Legionellaceae</taxon>
        <taxon>Legionella</taxon>
    </lineage>
</organism>
<reference evidence="2 3" key="1">
    <citation type="submission" date="2015-11" db="EMBL/GenBank/DDBJ databases">
        <title>Genomic analysis of 38 Legionella species identifies large and diverse effector repertoires.</title>
        <authorList>
            <person name="Burstein D."/>
            <person name="Amaro F."/>
            <person name="Zusman T."/>
            <person name="Lifshitz Z."/>
            <person name="Cohen O."/>
            <person name="Gilbert J.A."/>
            <person name="Pupko T."/>
            <person name="Shuman H.A."/>
            <person name="Segal G."/>
        </authorList>
    </citation>
    <scope>NUCLEOTIDE SEQUENCE [LARGE SCALE GENOMIC DNA]</scope>
    <source>
        <strain evidence="2 3">CDC#1407-AL-14</strain>
    </source>
</reference>
<proteinExistence type="predicted"/>
<feature type="compositionally biased region" description="Basic and acidic residues" evidence="1">
    <location>
        <begin position="57"/>
        <end position="78"/>
    </location>
</feature>
<evidence type="ECO:0000313" key="2">
    <source>
        <dbReference type="EMBL" id="KTC73098.1"/>
    </source>
</evidence>
<evidence type="ECO:0000256" key="1">
    <source>
        <dbReference type="SAM" id="MobiDB-lite"/>
    </source>
</evidence>
<feature type="region of interest" description="Disordered" evidence="1">
    <location>
        <begin position="48"/>
        <end position="83"/>
    </location>
</feature>
<evidence type="ECO:0000313" key="3">
    <source>
        <dbReference type="Proteomes" id="UP000054735"/>
    </source>
</evidence>